<proteinExistence type="predicted"/>
<dbReference type="Proteomes" id="UP001154282">
    <property type="component" value="Unassembled WGS sequence"/>
</dbReference>
<organism evidence="2 3">
    <name type="scientific">Linum tenue</name>
    <dbReference type="NCBI Taxonomy" id="586396"/>
    <lineage>
        <taxon>Eukaryota</taxon>
        <taxon>Viridiplantae</taxon>
        <taxon>Streptophyta</taxon>
        <taxon>Embryophyta</taxon>
        <taxon>Tracheophyta</taxon>
        <taxon>Spermatophyta</taxon>
        <taxon>Magnoliopsida</taxon>
        <taxon>eudicotyledons</taxon>
        <taxon>Gunneridae</taxon>
        <taxon>Pentapetalae</taxon>
        <taxon>rosids</taxon>
        <taxon>fabids</taxon>
        <taxon>Malpighiales</taxon>
        <taxon>Linaceae</taxon>
        <taxon>Linum</taxon>
    </lineage>
</organism>
<evidence type="ECO:0008006" key="4">
    <source>
        <dbReference type="Google" id="ProtNLM"/>
    </source>
</evidence>
<dbReference type="AlphaFoldDB" id="A0AAV0HK41"/>
<dbReference type="PANTHER" id="PTHR35699">
    <property type="entry name" value="F2J10.10 PROTEIN"/>
    <property type="match status" value="1"/>
</dbReference>
<dbReference type="EMBL" id="CAMGYJ010000002">
    <property type="protein sequence ID" value="CAI0385675.1"/>
    <property type="molecule type" value="Genomic_DNA"/>
</dbReference>
<keyword evidence="1" id="KW-0812">Transmembrane</keyword>
<name>A0AAV0HK41_9ROSI</name>
<evidence type="ECO:0000313" key="2">
    <source>
        <dbReference type="EMBL" id="CAI0385675.1"/>
    </source>
</evidence>
<keyword evidence="3" id="KW-1185">Reference proteome</keyword>
<sequence>MANLYALKSTLCPSSISRSNFPRTSAPAKRCIFSSSSSVQRRKLSVCCAVKDSEDQSNGEFSFSLFQIAPSVCLGVSRLFRLFVCKIWGFFSLSVCVSGEEPPESLFMKELRRRGMTPTSLLEESKKGGYGIEDDETKLREGDRVFSKRNAVSTEIDKGLLNQRERSMALNSEGLEQATNAFFPNQGLIPRARLLLTIGGTFFLAFGPLILVTVGAFTALYLYFGASFVHDGSATPVSPPQYIDPYALLEDQRISDVAPTLK</sequence>
<comment type="caution">
    <text evidence="2">The sequence shown here is derived from an EMBL/GenBank/DDBJ whole genome shotgun (WGS) entry which is preliminary data.</text>
</comment>
<gene>
    <name evidence="2" type="ORF">LITE_LOCUS4872</name>
</gene>
<keyword evidence="1" id="KW-1133">Transmembrane helix</keyword>
<evidence type="ECO:0000313" key="3">
    <source>
        <dbReference type="Proteomes" id="UP001154282"/>
    </source>
</evidence>
<feature type="transmembrane region" description="Helical" evidence="1">
    <location>
        <begin position="194"/>
        <end position="224"/>
    </location>
</feature>
<keyword evidence="1" id="KW-0472">Membrane</keyword>
<reference evidence="2" key="1">
    <citation type="submission" date="2022-08" db="EMBL/GenBank/DDBJ databases">
        <authorList>
            <person name="Gutierrez-Valencia J."/>
        </authorList>
    </citation>
    <scope>NUCLEOTIDE SEQUENCE</scope>
</reference>
<dbReference type="PANTHER" id="PTHR35699:SF1">
    <property type="entry name" value="F2J10.10 PROTEIN"/>
    <property type="match status" value="1"/>
</dbReference>
<accession>A0AAV0HK41</accession>
<protein>
    <recommendedName>
        <fullName evidence="4">Tubulin alpha-6 chain</fullName>
    </recommendedName>
</protein>
<evidence type="ECO:0000256" key="1">
    <source>
        <dbReference type="SAM" id="Phobius"/>
    </source>
</evidence>